<dbReference type="AlphaFoldDB" id="A0A8E2JKW6"/>
<accession>A0A8E2JKW6</accession>
<proteinExistence type="predicted"/>
<evidence type="ECO:0000313" key="2">
    <source>
        <dbReference type="Proteomes" id="UP000250266"/>
    </source>
</evidence>
<protein>
    <submittedName>
        <fullName evidence="1">Uncharacterized protein</fullName>
    </submittedName>
</protein>
<keyword evidence="2" id="KW-1185">Reference proteome</keyword>
<dbReference type="Proteomes" id="UP000250266">
    <property type="component" value="Unassembled WGS sequence"/>
</dbReference>
<dbReference type="EMBL" id="KV744814">
    <property type="protein sequence ID" value="OCK85759.1"/>
    <property type="molecule type" value="Genomic_DNA"/>
</dbReference>
<evidence type="ECO:0000313" key="1">
    <source>
        <dbReference type="EMBL" id="OCK85759.1"/>
    </source>
</evidence>
<name>A0A8E2JKW6_9PEZI</name>
<gene>
    <name evidence="1" type="ORF">K432DRAFT_317805</name>
</gene>
<reference evidence="1 2" key="1">
    <citation type="journal article" date="2016" name="Nat. Commun.">
        <title>Ectomycorrhizal ecology is imprinted in the genome of the dominant symbiotic fungus Cenococcum geophilum.</title>
        <authorList>
            <consortium name="DOE Joint Genome Institute"/>
            <person name="Peter M."/>
            <person name="Kohler A."/>
            <person name="Ohm R.A."/>
            <person name="Kuo A."/>
            <person name="Krutzmann J."/>
            <person name="Morin E."/>
            <person name="Arend M."/>
            <person name="Barry K.W."/>
            <person name="Binder M."/>
            <person name="Choi C."/>
            <person name="Clum A."/>
            <person name="Copeland A."/>
            <person name="Grisel N."/>
            <person name="Haridas S."/>
            <person name="Kipfer T."/>
            <person name="LaButti K."/>
            <person name="Lindquist E."/>
            <person name="Lipzen A."/>
            <person name="Maire R."/>
            <person name="Meier B."/>
            <person name="Mihaltcheva S."/>
            <person name="Molinier V."/>
            <person name="Murat C."/>
            <person name="Poggeler S."/>
            <person name="Quandt C.A."/>
            <person name="Sperisen C."/>
            <person name="Tritt A."/>
            <person name="Tisserant E."/>
            <person name="Crous P.W."/>
            <person name="Henrissat B."/>
            <person name="Nehls U."/>
            <person name="Egli S."/>
            <person name="Spatafora J.W."/>
            <person name="Grigoriev I.V."/>
            <person name="Martin F.M."/>
        </authorList>
    </citation>
    <scope>NUCLEOTIDE SEQUENCE [LARGE SCALE GENOMIC DNA]</scope>
    <source>
        <strain evidence="1 2">CBS 459.81</strain>
    </source>
</reference>
<sequence length="67" mass="7370">MDVFKASVLPRCGKNNDGDCRRYGLENEGAVYGEIWEGDGTGYSRSIVVEARGCGKALSSGIRQWQR</sequence>
<organism evidence="1 2">
    <name type="scientific">Lepidopterella palustris CBS 459.81</name>
    <dbReference type="NCBI Taxonomy" id="1314670"/>
    <lineage>
        <taxon>Eukaryota</taxon>
        <taxon>Fungi</taxon>
        <taxon>Dikarya</taxon>
        <taxon>Ascomycota</taxon>
        <taxon>Pezizomycotina</taxon>
        <taxon>Dothideomycetes</taxon>
        <taxon>Pleosporomycetidae</taxon>
        <taxon>Mytilinidiales</taxon>
        <taxon>Argynnaceae</taxon>
        <taxon>Lepidopterella</taxon>
    </lineage>
</organism>